<keyword evidence="4" id="KW-0808">Transferase</keyword>
<dbReference type="Gene3D" id="1.20.5.1930">
    <property type="match status" value="1"/>
</dbReference>
<dbReference type="Gene3D" id="3.30.565.10">
    <property type="entry name" value="Histidine kinase-like ATPase, C-terminal domain"/>
    <property type="match status" value="1"/>
</dbReference>
<sequence>MDERRRVPRARVVDLAVTASAGLADAYAFAARAERGAEGADGWPAAALLLVAALSLLGRRGHPVVVFALVWACGVLAAPLGGGALHLTAIPCAALFTVALTRPATVSAAALAACSVLALPPVLFLHLLLYAGVWTAGRWTRVTRRRAERDAVLAERARIARELHDIVAHAVTAMVLQAAGARRVLATDPARVRQALGHVEETGEQAMGELRRMFAALRPDRAAGEGPGAVPDRPQPGLADLDHLVHAVAAAGVRVHTRVEGQPRHLAASVDLAAYRVVQEALTDATRHAGPGSTAEVRLRWGEADLTVEVTDNGRARRPDRGRSADHDLSGLHERLAIVGGRLVTDLRRGDGCRLAAVLPVSTPRPAPAPVTAKDRR</sequence>
<feature type="domain" description="Histidine kinase/HSP90-like ATPase" evidence="10">
    <location>
        <begin position="273"/>
        <end position="321"/>
    </location>
</feature>
<evidence type="ECO:0000256" key="7">
    <source>
        <dbReference type="ARBA" id="ARBA00022840"/>
    </source>
</evidence>
<keyword evidence="9" id="KW-0812">Transmembrane</keyword>
<feature type="transmembrane region" description="Helical" evidence="9">
    <location>
        <begin position="108"/>
        <end position="136"/>
    </location>
</feature>
<dbReference type="GO" id="GO:0005524">
    <property type="term" value="F:ATP binding"/>
    <property type="evidence" value="ECO:0007669"/>
    <property type="project" value="UniProtKB-KW"/>
</dbReference>
<keyword evidence="6 12" id="KW-0418">Kinase</keyword>
<accession>A0A5Q0GZK6</accession>
<evidence type="ECO:0000256" key="5">
    <source>
        <dbReference type="ARBA" id="ARBA00022741"/>
    </source>
</evidence>
<dbReference type="PANTHER" id="PTHR24421:SF10">
    <property type="entry name" value="NITRATE_NITRITE SENSOR PROTEIN NARQ"/>
    <property type="match status" value="1"/>
</dbReference>
<evidence type="ECO:0000256" key="8">
    <source>
        <dbReference type="ARBA" id="ARBA00023012"/>
    </source>
</evidence>
<keyword evidence="5" id="KW-0547">Nucleotide-binding</keyword>
<evidence type="ECO:0000256" key="9">
    <source>
        <dbReference type="SAM" id="Phobius"/>
    </source>
</evidence>
<gene>
    <name evidence="12" type="ORF">EKG83_20165</name>
</gene>
<dbReference type="InterPro" id="IPR003594">
    <property type="entry name" value="HATPase_dom"/>
</dbReference>
<keyword evidence="7" id="KW-0067">ATP-binding</keyword>
<evidence type="ECO:0000256" key="4">
    <source>
        <dbReference type="ARBA" id="ARBA00022679"/>
    </source>
</evidence>
<dbReference type="GO" id="GO:0046983">
    <property type="term" value="F:protein dimerization activity"/>
    <property type="evidence" value="ECO:0007669"/>
    <property type="project" value="InterPro"/>
</dbReference>
<dbReference type="SUPFAM" id="SSF55874">
    <property type="entry name" value="ATPase domain of HSP90 chaperone/DNA topoisomerase II/histidine kinase"/>
    <property type="match status" value="1"/>
</dbReference>
<dbReference type="AlphaFoldDB" id="A0A5Q0GZK6"/>
<feature type="transmembrane region" description="Helical" evidence="9">
    <location>
        <begin position="65"/>
        <end position="96"/>
    </location>
</feature>
<dbReference type="InterPro" id="IPR050482">
    <property type="entry name" value="Sensor_HK_TwoCompSys"/>
</dbReference>
<feature type="domain" description="Signal transduction histidine kinase subgroup 3 dimerisation and phosphoacceptor" evidence="11">
    <location>
        <begin position="155"/>
        <end position="220"/>
    </location>
</feature>
<reference evidence="13" key="1">
    <citation type="journal article" date="2021" name="Curr. Microbiol.">
        <title>Complete genome of nocamycin-producing strain Saccharothrix syringae NRRL B-16468 reveals the biosynthetic potential for secondary metabolites.</title>
        <authorList>
            <person name="Mo X."/>
            <person name="Yang S."/>
        </authorList>
    </citation>
    <scope>NUCLEOTIDE SEQUENCE [LARGE SCALE GENOMIC DNA]</scope>
    <source>
        <strain evidence="13">ATCC 51364 / DSM 43886 / JCM 6844 / KCTC 9398 / NBRC 14523 / NRRL B-16468 / INA 2240</strain>
    </source>
</reference>
<feature type="transmembrane region" description="Helical" evidence="9">
    <location>
        <begin position="12"/>
        <end position="30"/>
    </location>
</feature>
<keyword evidence="3" id="KW-0597">Phosphoprotein</keyword>
<keyword evidence="8" id="KW-0902">Two-component regulatory system</keyword>
<evidence type="ECO:0000313" key="13">
    <source>
        <dbReference type="Proteomes" id="UP000325787"/>
    </source>
</evidence>
<organism evidence="12 13">
    <name type="scientific">Saccharothrix syringae</name>
    <name type="common">Nocardiopsis syringae</name>
    <dbReference type="NCBI Taxonomy" id="103733"/>
    <lineage>
        <taxon>Bacteria</taxon>
        <taxon>Bacillati</taxon>
        <taxon>Actinomycetota</taxon>
        <taxon>Actinomycetes</taxon>
        <taxon>Pseudonocardiales</taxon>
        <taxon>Pseudonocardiaceae</taxon>
        <taxon>Saccharothrix</taxon>
    </lineage>
</organism>
<dbReference type="GO" id="GO:0000155">
    <property type="term" value="F:phosphorelay sensor kinase activity"/>
    <property type="evidence" value="ECO:0007669"/>
    <property type="project" value="InterPro"/>
</dbReference>
<evidence type="ECO:0000256" key="3">
    <source>
        <dbReference type="ARBA" id="ARBA00022553"/>
    </source>
</evidence>
<proteinExistence type="predicted"/>
<dbReference type="CDD" id="cd16917">
    <property type="entry name" value="HATPase_UhpB-NarQ-NarX-like"/>
    <property type="match status" value="1"/>
</dbReference>
<feature type="transmembrane region" description="Helical" evidence="9">
    <location>
        <begin position="42"/>
        <end position="58"/>
    </location>
</feature>
<comment type="catalytic activity">
    <reaction evidence="1">
        <text>ATP + protein L-histidine = ADP + protein N-phospho-L-histidine.</text>
        <dbReference type="EC" id="2.7.13.3"/>
    </reaction>
</comment>
<dbReference type="Pfam" id="PF07730">
    <property type="entry name" value="HisKA_3"/>
    <property type="match status" value="1"/>
</dbReference>
<keyword evidence="13" id="KW-1185">Reference proteome</keyword>
<dbReference type="InterPro" id="IPR011712">
    <property type="entry name" value="Sig_transdc_His_kin_sub3_dim/P"/>
</dbReference>
<dbReference type="EC" id="2.7.13.3" evidence="2"/>
<evidence type="ECO:0000259" key="10">
    <source>
        <dbReference type="Pfam" id="PF02518"/>
    </source>
</evidence>
<dbReference type="InterPro" id="IPR036890">
    <property type="entry name" value="HATPase_C_sf"/>
</dbReference>
<dbReference type="OrthoDB" id="227596at2"/>
<evidence type="ECO:0000259" key="11">
    <source>
        <dbReference type="Pfam" id="PF07730"/>
    </source>
</evidence>
<evidence type="ECO:0000313" key="12">
    <source>
        <dbReference type="EMBL" id="QFZ19447.1"/>
    </source>
</evidence>
<evidence type="ECO:0000256" key="1">
    <source>
        <dbReference type="ARBA" id="ARBA00000085"/>
    </source>
</evidence>
<keyword evidence="9" id="KW-1133">Transmembrane helix</keyword>
<protein>
    <recommendedName>
        <fullName evidence="2">histidine kinase</fullName>
        <ecNumber evidence="2">2.7.13.3</ecNumber>
    </recommendedName>
</protein>
<name>A0A5Q0GZK6_SACSY</name>
<dbReference type="Proteomes" id="UP000325787">
    <property type="component" value="Chromosome"/>
</dbReference>
<evidence type="ECO:0000256" key="2">
    <source>
        <dbReference type="ARBA" id="ARBA00012438"/>
    </source>
</evidence>
<keyword evidence="9" id="KW-0472">Membrane</keyword>
<dbReference type="KEGG" id="ssyi:EKG83_20165"/>
<dbReference type="GO" id="GO:0016020">
    <property type="term" value="C:membrane"/>
    <property type="evidence" value="ECO:0007669"/>
    <property type="project" value="InterPro"/>
</dbReference>
<dbReference type="RefSeq" id="WP_051766014.1">
    <property type="nucleotide sequence ID" value="NZ_CP034550.1"/>
</dbReference>
<dbReference type="EMBL" id="CP034550">
    <property type="protein sequence ID" value="QFZ19447.1"/>
    <property type="molecule type" value="Genomic_DNA"/>
</dbReference>
<evidence type="ECO:0000256" key="6">
    <source>
        <dbReference type="ARBA" id="ARBA00022777"/>
    </source>
</evidence>
<dbReference type="Pfam" id="PF02518">
    <property type="entry name" value="HATPase_c"/>
    <property type="match status" value="1"/>
</dbReference>
<dbReference type="PANTHER" id="PTHR24421">
    <property type="entry name" value="NITRATE/NITRITE SENSOR PROTEIN NARX-RELATED"/>
    <property type="match status" value="1"/>
</dbReference>